<proteinExistence type="inferred from homology"/>
<keyword evidence="5" id="KW-0677">Repeat</keyword>
<keyword evidence="8" id="KW-0243">Dynein</keyword>
<name>A0AAV4R3K1_CAEEX</name>
<dbReference type="GO" id="GO:0007018">
    <property type="term" value="P:microtubule-based movement"/>
    <property type="evidence" value="ECO:0007669"/>
    <property type="project" value="InterPro"/>
</dbReference>
<evidence type="ECO:0000256" key="3">
    <source>
        <dbReference type="ARBA" id="ARBA00022490"/>
    </source>
</evidence>
<comment type="caution">
    <text evidence="15">The sequence shown here is derived from an EMBL/GenBank/DDBJ whole genome shotgun (WGS) entry which is preliminary data.</text>
</comment>
<keyword evidence="11" id="KW-0505">Motor protein</keyword>
<dbReference type="GO" id="GO:0045505">
    <property type="term" value="F:dynein intermediate chain binding"/>
    <property type="evidence" value="ECO:0007669"/>
    <property type="project" value="InterPro"/>
</dbReference>
<dbReference type="AlphaFoldDB" id="A0AAV4R3K1"/>
<dbReference type="GO" id="GO:0051959">
    <property type="term" value="F:dynein light intermediate chain binding"/>
    <property type="evidence" value="ECO:0007669"/>
    <property type="project" value="InterPro"/>
</dbReference>
<protein>
    <submittedName>
        <fullName evidence="15">Dynein heavy chain 5, axonemal</fullName>
    </submittedName>
</protein>
<keyword evidence="12" id="KW-0206">Cytoskeleton</keyword>
<evidence type="ECO:0000256" key="12">
    <source>
        <dbReference type="ARBA" id="ARBA00023212"/>
    </source>
</evidence>
<evidence type="ECO:0000256" key="6">
    <source>
        <dbReference type="ARBA" id="ARBA00022741"/>
    </source>
</evidence>
<evidence type="ECO:0000256" key="2">
    <source>
        <dbReference type="ARBA" id="ARBA00008887"/>
    </source>
</evidence>
<dbReference type="GO" id="GO:0005524">
    <property type="term" value="F:ATP binding"/>
    <property type="evidence" value="ECO:0007669"/>
    <property type="project" value="UniProtKB-KW"/>
</dbReference>
<dbReference type="FunFam" id="1.20.140.100:FF:000003">
    <property type="entry name" value="Dynein, axonemal, heavy chain 5"/>
    <property type="match status" value="1"/>
</dbReference>
<keyword evidence="3" id="KW-0963">Cytoplasm</keyword>
<evidence type="ECO:0000256" key="1">
    <source>
        <dbReference type="ARBA" id="ARBA00004430"/>
    </source>
</evidence>
<evidence type="ECO:0000313" key="16">
    <source>
        <dbReference type="Proteomes" id="UP001054945"/>
    </source>
</evidence>
<keyword evidence="7" id="KW-0067">ATP-binding</keyword>
<dbReference type="InterPro" id="IPR026983">
    <property type="entry name" value="DHC"/>
</dbReference>
<accession>A0AAV4R3K1</accession>
<dbReference type="FunFam" id="3.20.180.20:FF:000001">
    <property type="entry name" value="Dynein axonemal heavy chain 5"/>
    <property type="match status" value="1"/>
</dbReference>
<dbReference type="InterPro" id="IPR042222">
    <property type="entry name" value="Dynein_2_N"/>
</dbReference>
<evidence type="ECO:0000313" key="15">
    <source>
        <dbReference type="EMBL" id="GIY15569.1"/>
    </source>
</evidence>
<reference evidence="15 16" key="1">
    <citation type="submission" date="2021-06" db="EMBL/GenBank/DDBJ databases">
        <title>Caerostris extrusa draft genome.</title>
        <authorList>
            <person name="Kono N."/>
            <person name="Arakawa K."/>
        </authorList>
    </citation>
    <scope>NUCLEOTIDE SEQUENCE [LARGE SCALE GENOMIC DNA]</scope>
</reference>
<keyword evidence="10" id="KW-0969">Cilium</keyword>
<feature type="domain" description="Dynein heavy chain linker" evidence="14">
    <location>
        <begin position="2"/>
        <end position="280"/>
    </location>
</feature>
<dbReference type="Proteomes" id="UP001054945">
    <property type="component" value="Unassembled WGS sequence"/>
</dbReference>
<evidence type="ECO:0000256" key="10">
    <source>
        <dbReference type="ARBA" id="ARBA00023069"/>
    </source>
</evidence>
<dbReference type="GO" id="GO:0005858">
    <property type="term" value="C:axonemal dynein complex"/>
    <property type="evidence" value="ECO:0007669"/>
    <property type="project" value="TreeGrafter"/>
</dbReference>
<evidence type="ECO:0000256" key="11">
    <source>
        <dbReference type="ARBA" id="ARBA00023175"/>
    </source>
</evidence>
<dbReference type="Pfam" id="PF08393">
    <property type="entry name" value="DHC_N2"/>
    <property type="match status" value="1"/>
</dbReference>
<keyword evidence="4" id="KW-0493">Microtubule</keyword>
<evidence type="ECO:0000256" key="5">
    <source>
        <dbReference type="ARBA" id="ARBA00022737"/>
    </source>
</evidence>
<keyword evidence="13" id="KW-0966">Cell projection</keyword>
<sequence length="435" mass="49512">MDICISALKERDIEGKLKQVKSEWSNQNLTFAAFKNRGELLLRGDTTAEIISLLEDSLMILGSLQSNRYNAPFKTQIHKWVQDLSNTNECLERWLFTQNMWVYLEAVFVGGDIAKQLPKEAKRFNTIDKSWVKIMMRAHEKSNVVECCVGDDTLKQLFALPARTAGNLPEIASRGTKNITKKKRLMFPRFFFVSDPALLEILGQASDSHSIQSHLLSIFDNTKSLIFDDKDYNRILAIVSSEGESITLNKPVKAEGNVESWLMNLLKMSHQSLHTVIRKAALSTTRPKFTLMEFLRGTSSSIDKRTLMTNLLYVYHTKAFCHFVQWKQVGLLCLQIIWTRESEVALAYSTQDKSDAANQRIILGIVEHAHRRDHQRSGCGGAHQIRDLNYCSRSSKRHLQRLGLWPIPGPDLTLWKSLLLTTYMSGVIKEPPDGA</sequence>
<dbReference type="EMBL" id="BPLR01007249">
    <property type="protein sequence ID" value="GIY15569.1"/>
    <property type="molecule type" value="Genomic_DNA"/>
</dbReference>
<evidence type="ECO:0000256" key="8">
    <source>
        <dbReference type="ARBA" id="ARBA00023017"/>
    </source>
</evidence>
<organism evidence="15 16">
    <name type="scientific">Caerostris extrusa</name>
    <name type="common">Bark spider</name>
    <name type="synonym">Caerostris bankana</name>
    <dbReference type="NCBI Taxonomy" id="172846"/>
    <lineage>
        <taxon>Eukaryota</taxon>
        <taxon>Metazoa</taxon>
        <taxon>Ecdysozoa</taxon>
        <taxon>Arthropoda</taxon>
        <taxon>Chelicerata</taxon>
        <taxon>Arachnida</taxon>
        <taxon>Araneae</taxon>
        <taxon>Araneomorphae</taxon>
        <taxon>Entelegynae</taxon>
        <taxon>Araneoidea</taxon>
        <taxon>Araneidae</taxon>
        <taxon>Caerostris</taxon>
    </lineage>
</organism>
<dbReference type="PANTHER" id="PTHR46532:SF4">
    <property type="entry name" value="AAA+ ATPASE DOMAIN-CONTAINING PROTEIN"/>
    <property type="match status" value="1"/>
</dbReference>
<gene>
    <name evidence="15" type="primary">Dnah5</name>
    <name evidence="15" type="ORF">CEXT_70481</name>
</gene>
<dbReference type="Gene3D" id="1.20.140.100">
    <property type="entry name" value="Dynein heavy chain, N-terminal domain 2"/>
    <property type="match status" value="1"/>
</dbReference>
<keyword evidence="6" id="KW-0547">Nucleotide-binding</keyword>
<dbReference type="PANTHER" id="PTHR46532">
    <property type="entry name" value="MALE FERTILITY FACTOR KL5"/>
    <property type="match status" value="1"/>
</dbReference>
<comment type="similarity">
    <text evidence="2">Belongs to the dynein heavy chain family.</text>
</comment>
<evidence type="ECO:0000256" key="4">
    <source>
        <dbReference type="ARBA" id="ARBA00022701"/>
    </source>
</evidence>
<dbReference type="InterPro" id="IPR013602">
    <property type="entry name" value="Dynein_heavy_linker"/>
</dbReference>
<evidence type="ECO:0000259" key="14">
    <source>
        <dbReference type="Pfam" id="PF08393"/>
    </source>
</evidence>
<evidence type="ECO:0000256" key="13">
    <source>
        <dbReference type="ARBA" id="ARBA00023273"/>
    </source>
</evidence>
<keyword evidence="9" id="KW-0175">Coiled coil</keyword>
<evidence type="ECO:0000256" key="9">
    <source>
        <dbReference type="ARBA" id="ARBA00023054"/>
    </source>
</evidence>
<comment type="subcellular location">
    <subcellularLocation>
        <location evidence="1">Cytoplasm</location>
        <location evidence="1">Cytoskeleton</location>
        <location evidence="1">Cilium axoneme</location>
    </subcellularLocation>
</comment>
<keyword evidence="16" id="KW-1185">Reference proteome</keyword>
<dbReference type="Gene3D" id="3.20.180.20">
    <property type="entry name" value="Dynein heavy chain, N-terminal domain 2"/>
    <property type="match status" value="1"/>
</dbReference>
<dbReference type="GO" id="GO:0005874">
    <property type="term" value="C:microtubule"/>
    <property type="evidence" value="ECO:0007669"/>
    <property type="project" value="UniProtKB-KW"/>
</dbReference>
<evidence type="ECO:0000256" key="7">
    <source>
        <dbReference type="ARBA" id="ARBA00022840"/>
    </source>
</evidence>
<dbReference type="InterPro" id="IPR042228">
    <property type="entry name" value="Dynein_linker_3"/>
</dbReference>